<keyword evidence="2" id="KW-1185">Reference proteome</keyword>
<reference evidence="1 2" key="1">
    <citation type="journal article" date="2013" name="Genome Announc.">
        <title>Draft Genome Sequence of Rhodococcus rhodnii Strain LMG5362, a Symbiont of Rhodnius prolixus (Hemiptera, Reduviidae, Triatominae), the Principle Vector of Trypanosoma cruzi.</title>
        <authorList>
            <person name="Pachebat J.A."/>
            <person name="van Keulen G."/>
            <person name="Whitten M.M."/>
            <person name="Girdwood S."/>
            <person name="Del Sol R."/>
            <person name="Dyson P.J."/>
            <person name="Facey P.D."/>
        </authorList>
    </citation>
    <scope>NUCLEOTIDE SEQUENCE [LARGE SCALE GENOMIC DNA]</scope>
    <source>
        <strain evidence="1 2">LMG 5362</strain>
    </source>
</reference>
<gene>
    <name evidence="1" type="ORF">Rrhod_0342</name>
</gene>
<accession>R7WSC5</accession>
<comment type="caution">
    <text evidence="1">The sequence shown here is derived from an EMBL/GenBank/DDBJ whole genome shotgun (WGS) entry which is preliminary data.</text>
</comment>
<dbReference type="AlphaFoldDB" id="R7WSC5"/>
<evidence type="ECO:0000313" key="1">
    <source>
        <dbReference type="EMBL" id="EOM78257.1"/>
    </source>
</evidence>
<organism evidence="1 2">
    <name type="scientific">Rhodococcus rhodnii LMG 5362</name>
    <dbReference type="NCBI Taxonomy" id="1273125"/>
    <lineage>
        <taxon>Bacteria</taxon>
        <taxon>Bacillati</taxon>
        <taxon>Actinomycetota</taxon>
        <taxon>Actinomycetes</taxon>
        <taxon>Mycobacteriales</taxon>
        <taxon>Nocardiaceae</taxon>
        <taxon>Rhodococcus</taxon>
    </lineage>
</organism>
<protein>
    <submittedName>
        <fullName evidence="1">Uncharacterized protein</fullName>
    </submittedName>
</protein>
<name>R7WSC5_9NOCA</name>
<dbReference type="EMBL" id="APMY01000009">
    <property type="protein sequence ID" value="EOM78257.1"/>
    <property type="molecule type" value="Genomic_DNA"/>
</dbReference>
<sequence length="35" mass="3874">MRPTIAAARIYAEGVVGVTYLRRSLPCGPMLCHNR</sequence>
<evidence type="ECO:0000313" key="2">
    <source>
        <dbReference type="Proteomes" id="UP000013525"/>
    </source>
</evidence>
<dbReference type="Proteomes" id="UP000013525">
    <property type="component" value="Unassembled WGS sequence"/>
</dbReference>
<proteinExistence type="predicted"/>